<feature type="compositionally biased region" description="Basic and acidic residues" evidence="1">
    <location>
        <begin position="12"/>
        <end position="65"/>
    </location>
</feature>
<organism evidence="2 3">
    <name type="scientific">Microbacterium binotii</name>
    <dbReference type="NCBI Taxonomy" id="462710"/>
    <lineage>
        <taxon>Bacteria</taxon>
        <taxon>Bacillati</taxon>
        <taxon>Actinomycetota</taxon>
        <taxon>Actinomycetes</taxon>
        <taxon>Micrococcales</taxon>
        <taxon>Microbacteriaceae</taxon>
        <taxon>Microbacterium</taxon>
    </lineage>
</organism>
<reference evidence="2 3" key="1">
    <citation type="journal article" date="2019" name="Int. J. Syst. Evol. Microbiol.">
        <title>The Global Catalogue of Microorganisms (GCM) 10K type strain sequencing project: providing services to taxonomists for standard genome sequencing and annotation.</title>
        <authorList>
            <consortium name="The Broad Institute Genomics Platform"/>
            <consortium name="The Broad Institute Genome Sequencing Center for Infectious Disease"/>
            <person name="Wu L."/>
            <person name="Ma J."/>
        </authorList>
    </citation>
    <scope>NUCLEOTIDE SEQUENCE [LARGE SCALE GENOMIC DNA]</scope>
    <source>
        <strain evidence="2 3">JCM 16365</strain>
    </source>
</reference>
<evidence type="ECO:0000256" key="1">
    <source>
        <dbReference type="SAM" id="MobiDB-lite"/>
    </source>
</evidence>
<feature type="region of interest" description="Disordered" evidence="1">
    <location>
        <begin position="1"/>
        <end position="160"/>
    </location>
</feature>
<comment type="caution">
    <text evidence="2">The sequence shown here is derived from an EMBL/GenBank/DDBJ whole genome shotgun (WGS) entry which is preliminary data.</text>
</comment>
<feature type="compositionally biased region" description="Basic and acidic residues" evidence="1">
    <location>
        <begin position="132"/>
        <end position="152"/>
    </location>
</feature>
<dbReference type="EMBL" id="BAAARI010000007">
    <property type="protein sequence ID" value="GAA2573768.1"/>
    <property type="molecule type" value="Genomic_DNA"/>
</dbReference>
<evidence type="ECO:0000313" key="3">
    <source>
        <dbReference type="Proteomes" id="UP001500274"/>
    </source>
</evidence>
<keyword evidence="3" id="KW-1185">Reference proteome</keyword>
<feature type="compositionally biased region" description="Basic and acidic residues" evidence="1">
    <location>
        <begin position="80"/>
        <end position="125"/>
    </location>
</feature>
<evidence type="ECO:0000313" key="2">
    <source>
        <dbReference type="EMBL" id="GAA2573768.1"/>
    </source>
</evidence>
<name>A0ABN3PD28_9MICO</name>
<gene>
    <name evidence="2" type="ORF">GCM10009862_10860</name>
</gene>
<proteinExistence type="predicted"/>
<protein>
    <submittedName>
        <fullName evidence="2">Uncharacterized protein</fullName>
    </submittedName>
</protein>
<dbReference type="Proteomes" id="UP001500274">
    <property type="component" value="Unassembled WGS sequence"/>
</dbReference>
<sequence>MSATVSGCSVIHEPRRDDGSDAAHGHEGREQHTDLVVRAAHDERLRPSPAEQEAHPESDRQRHEDEEAVGIAAVEEEHADGEKGCEAHPPSPERPDETARRHGGAHDRGQRGQREEEDVVERQEGQEVLLEQPHRDRGRGDEHAADIGDRRPSRGMTRSA</sequence>
<accession>A0ABN3PD28</accession>
<dbReference type="RefSeq" id="WP_344227570.1">
    <property type="nucleotide sequence ID" value="NZ_BAAARI010000007.1"/>
</dbReference>